<dbReference type="Proteomes" id="UP000326268">
    <property type="component" value="Unassembled WGS sequence"/>
</dbReference>
<organism evidence="2 3">
    <name type="scientific">Aspergillus caelatus</name>
    <dbReference type="NCBI Taxonomy" id="61420"/>
    <lineage>
        <taxon>Eukaryota</taxon>
        <taxon>Fungi</taxon>
        <taxon>Dikarya</taxon>
        <taxon>Ascomycota</taxon>
        <taxon>Pezizomycotina</taxon>
        <taxon>Eurotiomycetes</taxon>
        <taxon>Eurotiomycetidae</taxon>
        <taxon>Eurotiales</taxon>
        <taxon>Aspergillaceae</taxon>
        <taxon>Aspergillus</taxon>
        <taxon>Aspergillus subgen. Circumdati</taxon>
    </lineage>
</organism>
<keyword evidence="3" id="KW-1185">Reference proteome</keyword>
<dbReference type="AlphaFoldDB" id="A0A5N6ZUB1"/>
<evidence type="ECO:0000256" key="1">
    <source>
        <dbReference type="SAM" id="MobiDB-lite"/>
    </source>
</evidence>
<protein>
    <submittedName>
        <fullName evidence="2">Uncharacterized protein</fullName>
    </submittedName>
</protein>
<evidence type="ECO:0000313" key="2">
    <source>
        <dbReference type="EMBL" id="KAE8361201.1"/>
    </source>
</evidence>
<evidence type="ECO:0000313" key="3">
    <source>
        <dbReference type="Proteomes" id="UP000326268"/>
    </source>
</evidence>
<dbReference type="EMBL" id="ML737744">
    <property type="protein sequence ID" value="KAE8361201.1"/>
    <property type="molecule type" value="Genomic_DNA"/>
</dbReference>
<accession>A0A5N6ZUB1</accession>
<sequence length="113" mass="12847">MEQSWLHSYVPEKEMQTKTTMNTAQTCLLKLHHPNLSQTEPSIPSRAIQQAKPTHNPSIHKTNPPTHPPAPKCSISLPYIRLEPSEPINALHLRSDSQCRRWNNNEQAVSLPL</sequence>
<name>A0A5N6ZUB1_9EURO</name>
<dbReference type="GeneID" id="43660738"/>
<feature type="region of interest" description="Disordered" evidence="1">
    <location>
        <begin position="35"/>
        <end position="74"/>
    </location>
</feature>
<gene>
    <name evidence="2" type="ORF">BDV27DRAFT_31202</name>
</gene>
<feature type="compositionally biased region" description="Polar residues" evidence="1">
    <location>
        <begin position="35"/>
        <end position="64"/>
    </location>
</feature>
<proteinExistence type="predicted"/>
<reference evidence="2 3" key="1">
    <citation type="submission" date="2019-04" db="EMBL/GenBank/DDBJ databases">
        <title>Friends and foes A comparative genomics studyof 23 Aspergillus species from section Flavi.</title>
        <authorList>
            <consortium name="DOE Joint Genome Institute"/>
            <person name="Kjaerbolling I."/>
            <person name="Vesth T."/>
            <person name="Frisvad J.C."/>
            <person name="Nybo J.L."/>
            <person name="Theobald S."/>
            <person name="Kildgaard S."/>
            <person name="Isbrandt T."/>
            <person name="Kuo A."/>
            <person name="Sato A."/>
            <person name="Lyhne E.K."/>
            <person name="Kogle M.E."/>
            <person name="Wiebenga A."/>
            <person name="Kun R.S."/>
            <person name="Lubbers R.J."/>
            <person name="Makela M.R."/>
            <person name="Barry K."/>
            <person name="Chovatia M."/>
            <person name="Clum A."/>
            <person name="Daum C."/>
            <person name="Haridas S."/>
            <person name="He G."/>
            <person name="LaButti K."/>
            <person name="Lipzen A."/>
            <person name="Mondo S."/>
            <person name="Riley R."/>
            <person name="Salamov A."/>
            <person name="Simmons B.A."/>
            <person name="Magnuson J.K."/>
            <person name="Henrissat B."/>
            <person name="Mortensen U.H."/>
            <person name="Larsen T.O."/>
            <person name="Devries R.P."/>
            <person name="Grigoriev I.V."/>
            <person name="Machida M."/>
            <person name="Baker S.E."/>
            <person name="Andersen M.R."/>
        </authorList>
    </citation>
    <scope>NUCLEOTIDE SEQUENCE [LARGE SCALE GENOMIC DNA]</scope>
    <source>
        <strain evidence="2 3">CBS 763.97</strain>
    </source>
</reference>
<dbReference type="RefSeq" id="XP_031924282.1">
    <property type="nucleotide sequence ID" value="XM_032076292.1"/>
</dbReference>